<gene>
    <name evidence="1" type="ORF">BO79DRAFT_263118</name>
</gene>
<reference evidence="1" key="1">
    <citation type="submission" date="2018-02" db="EMBL/GenBank/DDBJ databases">
        <title>The genomes of Aspergillus section Nigri reveals drivers in fungal speciation.</title>
        <authorList>
            <consortium name="DOE Joint Genome Institute"/>
            <person name="Vesth T.C."/>
            <person name="Nybo J."/>
            <person name="Theobald S."/>
            <person name="Brandl J."/>
            <person name="Frisvad J.C."/>
            <person name="Nielsen K.F."/>
            <person name="Lyhne E.K."/>
            <person name="Kogle M.E."/>
            <person name="Kuo A."/>
            <person name="Riley R."/>
            <person name="Clum A."/>
            <person name="Nolan M."/>
            <person name="Lipzen A."/>
            <person name="Salamov A."/>
            <person name="Henrissat B."/>
            <person name="Wiebenga A."/>
            <person name="De vries R.P."/>
            <person name="Grigoriev I.V."/>
            <person name="Mortensen U.H."/>
            <person name="Andersen M.R."/>
            <person name="Baker S.E."/>
        </authorList>
    </citation>
    <scope>NUCLEOTIDE SEQUENCE</scope>
    <source>
        <strain evidence="1">CBS 115574</strain>
    </source>
</reference>
<keyword evidence="2" id="KW-1185">Reference proteome</keyword>
<accession>A0ACD1IK04</accession>
<dbReference type="Proteomes" id="UP000249748">
    <property type="component" value="Unassembled WGS sequence"/>
</dbReference>
<proteinExistence type="predicted"/>
<organism evidence="1 2">
    <name type="scientific">Aspergillus costaricaensis CBS 115574</name>
    <dbReference type="NCBI Taxonomy" id="1448317"/>
    <lineage>
        <taxon>Eukaryota</taxon>
        <taxon>Fungi</taxon>
        <taxon>Dikarya</taxon>
        <taxon>Ascomycota</taxon>
        <taxon>Pezizomycotina</taxon>
        <taxon>Eurotiomycetes</taxon>
        <taxon>Eurotiomycetidae</taxon>
        <taxon>Eurotiales</taxon>
        <taxon>Aspergillaceae</taxon>
        <taxon>Aspergillus</taxon>
        <taxon>Aspergillus subgen. Circumdati</taxon>
    </lineage>
</organism>
<sequence>MEEQAKDTSGPEPIAIIGMGCRFAGEASSVEGFWDMLRLGRKEHGRVPTSRYQASAWEHPSHERKGAINHDSGFFLAEDPSRFDAPFFSITSKEAAGMDPVQRILLEVAYEAFENGGVPMESLPGSTTGVYSGCMTNDYELLSTRDIMDMPHNSATGNGRTMLANRLSWFFDLRGPSIMLDTACSSSLTALHLATQALRAGECSQALVTGASLILHPNFTQRLSYMHMLSADGISHSFDSKANGYGRGEGFGAILLKPLSKAMADGDAIRAIVRATGSNQDGRTPGITMPNPTAQADLIRSTYSQAQLSMGDTSYFEAHGTGTAIGDPTELSAIGASFGAERKPGDEPVYVGSVKSNLGHTEGAAGVASIIKVVLCLEKGMLVPNAGFSNLNPKIRLEEWSLRLSNTTAPWPPHLPQRASINSFGFGGANAHAILESTAQYLGKAQTSSDTTEGITQVVVVSTHDQSGLDRTADKWKNFLDSTAYGKRKGISLPNVAHTMATRRSQLPFRSFAVVDSLAELQDVMAAGLPTFPRASRKNQTHLAFVFTGQGAQWPRMGVQLLANPVFAASIERSQQVLRSFDCPWDLLAEIRADSTTSRINRPDRSQPSCCALQIALVDMLRSWGVTPKAVVGHSSGEVGAAYAAGYLTHEDAIRVTYFRGVLSQRIAESGSRGGMLAAGISAADVQGYLQTLPPESVVIACVNSPSSVTLSGNIDEINLLEGRLQADGRFARKLRVDTAYHSPHMRVLADDYKAAIESIQPTDRYNGSIAMFSSVNKELLQPADLDAAYWVRNLVSPVEFAAAVTKIVTMAEAGKGRGRRRVVPVKWAGFLEIGPHEALKGPFNQTLQEANADLASIPYRSLVLRKQNSRQTALQAAGLLWCLGYAIDLDTANQSFLDGIRPQVSRDLPSYAWNHQSSFWHEPLESARLRQRTEPRHDLLGIPWDYQNDLEPRWRNFLRVSELPWLADHVVAGSIVYPAAGMVSMVAEAARQLSDTTKWLEGIEFHDLDFFRGVVIPPDERGLEVVLHVAPHRGMNGWYEFGIFSLPENSSWVQHAKGTFAPQYADEDGVGCAADWQSTVQRVRQTQAVAKKAEIEAVYEWLSETGGVSLGSTFRSIAGVAFDSGSRLYVTGVAPNTKQMMPYERESSCLIHPTALDALFQAAVLSCSDALTNHNANIPVGVERLYLSTDFSLQAGDRYDVHVETRNENGVSLSESIASDPSWQQPGVVLQGVLLGRVPTRSGNSTKEEIQQSRFSTLRWAEHVDSFSGPEVRLSGGLKSWIGRVCHTHGDARVLAVTTKSTDQVLEALEPYAPKCSHRPRLQQLTIVLSDPDIEGSTDQVKAIQESLEGCQVLPVASLQDLDTELLGESAYDAVIVDHPNVWRGDTAKALLDSLLPITGPESWIVARATDEEHDAVLRNAGHADWEVQSLIDDTDYLLLRRQHAPVKLDPTVYILSSAANESVGPLLHELDGVVGNLGSKIELVDIDKASELKDKTIISLLELQRPWITNWASNEISRFRSLLGAKCLLWVSQCPEHEASGYAGFGATTGLLRTVRNENARIMLPQLLVSEKENDPHILARIIAHVLQLTLQPQSRPHDWEFYVQDNRLLVPRTVATAPVDECMDTLLHGPRPIMAELAQDSRPLQFCNKSQDISDFQWELDDRLNTALADDLVEVQLHKISICEPTGKGGISPEARTAAIEAVGVVRQVGASIGSAFQVGDEVLCAIPSDAWSSALATHARLPASAIWHSPSRQDQAKSVSMPVAFAAAYTSLFGSFGASASSVLIVGSNSQTLRATVDCALAAGMQVYVAVNGENNLNEMRSKFAGLHERIIPIHRELDTTVKRLTGGKGVELSVCCLGGSVSRLAARCLSYSGRLVDLSEELNLAALPQTFVDRGCTVSSARLSRMLREAPRQLQANFHRAVDLLGSDALARVQSYPSFPVSRIADAVAHARDSGTRVVIDLQAPGKVPIVPALPDPAPLPAENTYILVGGLGTLGIAIANTLVNCGARHLVFLSRSGAVRETQQITLKELQDRGVQTDIVQCNAASRDEVQSLLTRAEESRWRIRGIVQCATVLKDGMFEHMDFDAWKQSTEPKIQGTWNLHEAFSSTPLDFFVTLSSVASITGNMGQANYAAGNGYMDALMTWRRKHHLPGHSINIGLVPDASGLGDVAETPEQRRQRYRHLEGTEILQHEVQTLLRVIVQKITPVPAQVIAGLTDTLPRTDGATSWQFDRKFDHRIQVLADEEAGAGVVKTSTLLKKAESVDEAVRVVNQALQEYLARAMASSAEAIDLELPFSALGGVLVDSLKAAEVQNWVSREMGAELSSFEFIGAQPVRVLAEKIATLSSFVTVT</sequence>
<protein>
    <submittedName>
        <fullName evidence="1">Polyketide synthase</fullName>
    </submittedName>
</protein>
<name>A0ACD1IK04_9EURO</name>
<dbReference type="EMBL" id="KZ824545">
    <property type="protein sequence ID" value="RAK90355.1"/>
    <property type="molecule type" value="Genomic_DNA"/>
</dbReference>
<evidence type="ECO:0000313" key="2">
    <source>
        <dbReference type="Proteomes" id="UP000249748"/>
    </source>
</evidence>
<evidence type="ECO:0000313" key="1">
    <source>
        <dbReference type="EMBL" id="RAK90355.1"/>
    </source>
</evidence>